<feature type="signal peptide" evidence="1">
    <location>
        <begin position="1"/>
        <end position="19"/>
    </location>
</feature>
<organism evidence="2">
    <name type="scientific">Homo sapiens</name>
    <name type="common">Human</name>
    <dbReference type="NCBI Taxonomy" id="9606"/>
    <lineage>
        <taxon>Eukaryota</taxon>
        <taxon>Metazoa</taxon>
        <taxon>Chordata</taxon>
        <taxon>Craniata</taxon>
        <taxon>Vertebrata</taxon>
        <taxon>Euteleostomi</taxon>
        <taxon>Mammalia</taxon>
        <taxon>Eutheria</taxon>
        <taxon>Euarchontoglires</taxon>
        <taxon>Primates</taxon>
        <taxon>Haplorrhini</taxon>
        <taxon>Catarrhini</taxon>
        <taxon>Hominidae</taxon>
        <taxon>Homo</taxon>
    </lineage>
</organism>
<evidence type="ECO:0000256" key="1">
    <source>
        <dbReference type="SAM" id="SignalP"/>
    </source>
</evidence>
<protein>
    <submittedName>
        <fullName evidence="2">HSPC197</fullName>
    </submittedName>
</protein>
<evidence type="ECO:0000313" key="2">
    <source>
        <dbReference type="EMBL" id="AAF36117.1"/>
    </source>
</evidence>
<dbReference type="EMBL" id="AF151031">
    <property type="protein sequence ID" value="AAF36117.1"/>
    <property type="molecule type" value="mRNA"/>
</dbReference>
<name>Q9P0S7_HUMAN</name>
<sequence>MAFCAILLVPSLCRMPSLPTSPWAFPVHWAGFMFKPLDWQGNDFFPPQDEVLAPCLGIKTPLKHEPCASLPFSVLFQSSASQSLLGTMGSLSPHLCGHTMCPVNPELPLSFQADHRSAQPDACSPLCHPSSLLPSFHTASLPFSIHAHHSPLPCDLDPPLYLAETVSLLEEWGPPSSCPMQCKLTSHPARLTHLPPCLWGFAVALKPSWAGLAPSLLPPPRMSLCRPLSFLRHQCPWLPWQAHQGLVPWSPSMVAAACIVSPSGHCRCQPFIPHVFLGHGGLTSVSGECG</sequence>
<proteinExistence type="evidence at transcript level"/>
<feature type="chain" id="PRO_5004330771" evidence="1">
    <location>
        <begin position="20"/>
        <end position="290"/>
    </location>
</feature>
<accession>Q9P0S7</accession>
<keyword evidence="1" id="KW-0732">Signal</keyword>
<dbReference type="AlphaFoldDB" id="Q9P0S7"/>
<reference evidence="2" key="1">
    <citation type="journal article" date="2000" name="Genome Res.">
        <title>Cloning and functional analysis of cDNAs with open reading frames for 300 previously undefined genes expressed in CD34+ hematopoietic stem/progenitor cells.</title>
        <authorList>
            <person name="Zhang Q.H."/>
            <person name="Ye M."/>
            <person name="Wu X.Y."/>
            <person name="Ren S.X."/>
            <person name="Zhao M."/>
            <person name="Zhao C.J."/>
            <person name="Fu G."/>
            <person name="Shen Y."/>
            <person name="Fan H.Y."/>
            <person name="Lu G."/>
            <person name="Zhong M."/>
            <person name="Xu X.R."/>
            <person name="Han Z.G."/>
            <person name="Zhang J.W."/>
            <person name="Tao J."/>
            <person name="Huang Q.H."/>
            <person name="Zhou J."/>
            <person name="Hu G.X."/>
            <person name="Gu J."/>
            <person name="Chen S.J."/>
            <person name="Chen Z."/>
        </authorList>
    </citation>
    <scope>NUCLEOTIDE SEQUENCE</scope>
    <source>
        <tissue evidence="2">Umbilical cord blood</tissue>
    </source>
</reference>